<protein>
    <submittedName>
        <fullName evidence="3">HlyD family efflux transporter periplasmic adaptor subunit</fullName>
    </submittedName>
</protein>
<name>A0A928TRS4_UNCKA</name>
<comment type="subcellular location">
    <subcellularLocation>
        <location evidence="1">Cell envelope</location>
    </subcellularLocation>
</comment>
<reference evidence="3" key="1">
    <citation type="submission" date="2020-05" db="EMBL/GenBank/DDBJ databases">
        <title>High-Quality Genomes of Partial-Nitritation/Anammox System by Hierarchical Clustering Based Hybrid Assembly.</title>
        <authorList>
            <person name="Liu L."/>
            <person name="Wang Y."/>
            <person name="Che Y."/>
            <person name="Chen Y."/>
            <person name="Xia Y."/>
            <person name="Luo R."/>
            <person name="Cheng S.H."/>
            <person name="Zheng C."/>
            <person name="Zhang T."/>
        </authorList>
    </citation>
    <scope>NUCLEOTIDE SEQUENCE</scope>
    <source>
        <strain evidence="3">H1_PAT1</strain>
    </source>
</reference>
<dbReference type="SUPFAM" id="SSF111369">
    <property type="entry name" value="HlyD-like secretion proteins"/>
    <property type="match status" value="1"/>
</dbReference>
<dbReference type="Gene3D" id="2.40.50.100">
    <property type="match status" value="1"/>
</dbReference>
<gene>
    <name evidence="3" type="ORF">HS096_07175</name>
    <name evidence="4" type="ORF">HS096_07240</name>
</gene>
<dbReference type="GO" id="GO:0030313">
    <property type="term" value="C:cell envelope"/>
    <property type="evidence" value="ECO:0007669"/>
    <property type="project" value="UniProtKB-SubCell"/>
</dbReference>
<dbReference type="AlphaFoldDB" id="A0A928TRS4"/>
<organism evidence="3 5">
    <name type="scientific">candidate division WWE3 bacterium</name>
    <dbReference type="NCBI Taxonomy" id="2053526"/>
    <lineage>
        <taxon>Bacteria</taxon>
        <taxon>Katanobacteria</taxon>
    </lineage>
</organism>
<dbReference type="Proteomes" id="UP000710385">
    <property type="component" value="Unassembled WGS sequence"/>
</dbReference>
<dbReference type="EMBL" id="JABTTY010000004">
    <property type="protein sequence ID" value="MBE7526037.1"/>
    <property type="molecule type" value="Genomic_DNA"/>
</dbReference>
<evidence type="ECO:0000256" key="1">
    <source>
        <dbReference type="ARBA" id="ARBA00004196"/>
    </source>
</evidence>
<dbReference type="InterPro" id="IPR050465">
    <property type="entry name" value="UPF0194_transport"/>
</dbReference>
<proteinExistence type="predicted"/>
<evidence type="ECO:0000313" key="3">
    <source>
        <dbReference type="EMBL" id="MBE7526024.1"/>
    </source>
</evidence>
<keyword evidence="2" id="KW-0175">Coiled coil</keyword>
<comment type="caution">
    <text evidence="3">The sequence shown here is derived from an EMBL/GenBank/DDBJ whole genome shotgun (WGS) entry which is preliminary data.</text>
</comment>
<sequence>MTSPESTLPGELLDRLAARAMAATTLAELAFSLANDAYPLLGFRQALVFDAAGSKESLICVSGLVRPTEDSPYLLWLNRVWPELLKQLPEQPAWLTLPADHAAWPEMVVDGWLEWWPAGILALPLRRRDGELLGRVVFLMDAPPSPVQRETLARLQPTWSYCWEMLAGERQPPWREKLRALIDRRRRWLLIALLVIVLFPVRQSALAPAEIVAMSASVVASPLDGVVKQIHVRPNQPVKAGERLFSLDDTTLRNRLEVAQKSMAVADAELAAMTQKSFDAPQSKGELAALTGRAYERRAELAAIQAQLARIDIHAAADGVAVFGDPDDWLGRPVAVGERIMLLADPATPGILVHLPVADAINLDIGAPVRMFLSVKPLSPLDARLVETSYQAVVSPINGVASYRLRAQLEEASPHARIGLRGTAKLYGGWVVFGYYVLRRPLASLREWTGW</sequence>
<evidence type="ECO:0000313" key="5">
    <source>
        <dbReference type="Proteomes" id="UP000710385"/>
    </source>
</evidence>
<evidence type="ECO:0000313" key="4">
    <source>
        <dbReference type="EMBL" id="MBE7526037.1"/>
    </source>
</evidence>
<accession>A0A928TRS4</accession>
<dbReference type="PANTHER" id="PTHR32347">
    <property type="entry name" value="EFFLUX SYSTEM COMPONENT YKNX-RELATED"/>
    <property type="match status" value="1"/>
</dbReference>
<evidence type="ECO:0000256" key="2">
    <source>
        <dbReference type="ARBA" id="ARBA00023054"/>
    </source>
</evidence>
<dbReference type="EMBL" id="JABTTY010000004">
    <property type="protein sequence ID" value="MBE7526024.1"/>
    <property type="molecule type" value="Genomic_DNA"/>
</dbReference>